<name>A0AAD7FTD6_9AGAR</name>
<reference evidence="1" key="1">
    <citation type="submission" date="2023-03" db="EMBL/GenBank/DDBJ databases">
        <title>Massive genome expansion in bonnet fungi (Mycena s.s.) driven by repeated elements and novel gene families across ecological guilds.</title>
        <authorList>
            <consortium name="Lawrence Berkeley National Laboratory"/>
            <person name="Harder C.B."/>
            <person name="Miyauchi S."/>
            <person name="Viragh M."/>
            <person name="Kuo A."/>
            <person name="Thoen E."/>
            <person name="Andreopoulos B."/>
            <person name="Lu D."/>
            <person name="Skrede I."/>
            <person name="Drula E."/>
            <person name="Henrissat B."/>
            <person name="Morin E."/>
            <person name="Kohler A."/>
            <person name="Barry K."/>
            <person name="LaButti K."/>
            <person name="Morin E."/>
            <person name="Salamov A."/>
            <person name="Lipzen A."/>
            <person name="Mereny Z."/>
            <person name="Hegedus B."/>
            <person name="Baldrian P."/>
            <person name="Stursova M."/>
            <person name="Weitz H."/>
            <person name="Taylor A."/>
            <person name="Grigoriev I.V."/>
            <person name="Nagy L.G."/>
            <person name="Martin F."/>
            <person name="Kauserud H."/>
        </authorList>
    </citation>
    <scope>NUCLEOTIDE SEQUENCE</scope>
    <source>
        <strain evidence="1">9284</strain>
    </source>
</reference>
<proteinExistence type="predicted"/>
<dbReference type="Proteomes" id="UP001221142">
    <property type="component" value="Unassembled WGS sequence"/>
</dbReference>
<evidence type="ECO:0000313" key="2">
    <source>
        <dbReference type="Proteomes" id="UP001221142"/>
    </source>
</evidence>
<organism evidence="1 2">
    <name type="scientific">Roridomyces roridus</name>
    <dbReference type="NCBI Taxonomy" id="1738132"/>
    <lineage>
        <taxon>Eukaryota</taxon>
        <taxon>Fungi</taxon>
        <taxon>Dikarya</taxon>
        <taxon>Basidiomycota</taxon>
        <taxon>Agaricomycotina</taxon>
        <taxon>Agaricomycetes</taxon>
        <taxon>Agaricomycetidae</taxon>
        <taxon>Agaricales</taxon>
        <taxon>Marasmiineae</taxon>
        <taxon>Mycenaceae</taxon>
        <taxon>Roridomyces</taxon>
    </lineage>
</organism>
<dbReference type="AlphaFoldDB" id="A0AAD7FTD6"/>
<dbReference type="InterPro" id="IPR032675">
    <property type="entry name" value="LRR_dom_sf"/>
</dbReference>
<dbReference type="EMBL" id="JARKIF010000005">
    <property type="protein sequence ID" value="KAJ7638268.1"/>
    <property type="molecule type" value="Genomic_DNA"/>
</dbReference>
<dbReference type="Gene3D" id="1.20.1280.50">
    <property type="match status" value="1"/>
</dbReference>
<protein>
    <recommendedName>
        <fullName evidence="3">F-box domain-containing protein</fullName>
    </recommendedName>
</protein>
<evidence type="ECO:0008006" key="3">
    <source>
        <dbReference type="Google" id="ProtNLM"/>
    </source>
</evidence>
<dbReference type="SUPFAM" id="SSF52047">
    <property type="entry name" value="RNI-like"/>
    <property type="match status" value="1"/>
</dbReference>
<evidence type="ECO:0000313" key="1">
    <source>
        <dbReference type="EMBL" id="KAJ7638268.1"/>
    </source>
</evidence>
<gene>
    <name evidence="1" type="ORF">FB45DRAFT_1023073</name>
</gene>
<sequence length="623" mass="69072">MESTPRIVLQSRLEEIRRKQQAIRAIVYPILSIPGELSIAIFKAYVKKDSKHDPLALSHVCRQWRQTALATPDLWTYISSVRQLPWRFDRTGTCLLHADVTIRSPGDLAALNKYLSDHPSRWEMLAVRMECTPLSETPSFALPCFLPLLQKLSVRGRARSLPHVPEGGLDLGSLPLATNAPYLVELKVSYIVQLQAAQMNFAHLTTLSIAGDESMCRQFLDFTPNLQCLTVCCLSLADGPVAPVVMGQLRTVILTEGCHLDFLDQLTVPVMEHLEFEVDTATGAKVVEPLMVRSACSASLRGLCLRLCDNNMHITEFFDSMGPHLANLEDLTLKYRTDIDMGNPINWLFARVSPSTHPVLYPPPPPPILVALKSLTLVNCGQITNRDIFSTVCMLEGRTSNMAGVAPLQSLRFTSDPESTQGDPDIANALSILRRLRHQGILRVDTNAVGLHQFTSIRELPSYISTRGTHRTSEGGAVKEGPDLANVEELALRGPLDNNIGALFNRMGHPRNQQGHYTILPALKSLTLVNVRYISMSTALSMAEMLEARTTSGQEIATLKLLRFSLQADSWNSLGQAAINNALHELKKYRERGILDIQVYLAGSKRFTNLWEFGEYLSGEGSS</sequence>
<comment type="caution">
    <text evidence="1">The sequence shown here is derived from an EMBL/GenBank/DDBJ whole genome shotgun (WGS) entry which is preliminary data.</text>
</comment>
<dbReference type="Gene3D" id="3.80.10.10">
    <property type="entry name" value="Ribonuclease Inhibitor"/>
    <property type="match status" value="1"/>
</dbReference>
<accession>A0AAD7FTD6</accession>
<keyword evidence="2" id="KW-1185">Reference proteome</keyword>